<accession>A0A3L7ZS28</accession>
<dbReference type="AlphaFoldDB" id="A0A3L7ZS28"/>
<reference evidence="2 3" key="1">
    <citation type="submission" date="2018-09" db="EMBL/GenBank/DDBJ databases">
        <title>Murine metabolic-syndrome-specific gut microbial biobank.</title>
        <authorList>
            <person name="Liu C."/>
        </authorList>
    </citation>
    <scope>NUCLEOTIDE SEQUENCE [LARGE SCALE GENOMIC DNA]</scope>
    <source>
        <strain evidence="2 3">8-P5</strain>
    </source>
</reference>
<organism evidence="2 3">
    <name type="scientific">Parabacteroides distasonis</name>
    <dbReference type="NCBI Taxonomy" id="823"/>
    <lineage>
        <taxon>Bacteria</taxon>
        <taxon>Pseudomonadati</taxon>
        <taxon>Bacteroidota</taxon>
        <taxon>Bacteroidia</taxon>
        <taxon>Bacteroidales</taxon>
        <taxon>Tannerellaceae</taxon>
        <taxon>Parabacteroides</taxon>
    </lineage>
</organism>
<evidence type="ECO:0000313" key="2">
    <source>
        <dbReference type="EMBL" id="RLT74529.1"/>
    </source>
</evidence>
<dbReference type="Proteomes" id="UP000278164">
    <property type="component" value="Unassembled WGS sequence"/>
</dbReference>
<protein>
    <recommendedName>
        <fullName evidence="1">GAPS4b N-terminal domain-containing protein</fullName>
    </recommendedName>
</protein>
<evidence type="ECO:0000313" key="3">
    <source>
        <dbReference type="Proteomes" id="UP000278164"/>
    </source>
</evidence>
<comment type="caution">
    <text evidence="2">The sequence shown here is derived from an EMBL/GenBank/DDBJ whole genome shotgun (WGS) entry which is preliminary data.</text>
</comment>
<sequence length="375" mass="43949">MNTLHKDINKIIPFGEFLRGFINQRYITASDLARILRERGFFVLNHEKDIMVPVMQNLLLSPTEFDKVRYAFSEKEDNEKKFSREITWNNNAQIFVPELLSVPLDDFIKRRLPTCTLSRPVSFTKLDNNPNHLIATFEIERHDMNKSWYEQTNIFHGSIELINDNGKGHVRITHTAPETKDLAEEILKIQVNRYKERGIIPQTIVPKKILFSEFTNVNRFVFFYRLTNQLQNSIFSCNNIKDISIKPEENGTLPEGISWMNRMKKILISGESLDKTFFMKEKAYHSSLILWNIDAVYSFDYKGEKGAVTICLGFPDYNKKSQNAEFEITIHSLNADNRLSPRDKKRLESQLLSEMDKQKSLVYSNFIEYLNNQKK</sequence>
<proteinExistence type="predicted"/>
<dbReference type="RefSeq" id="WP_121735091.1">
    <property type="nucleotide sequence ID" value="NZ_QXXG01000028.1"/>
</dbReference>
<dbReference type="InterPro" id="IPR058955">
    <property type="entry name" value="GAPS4b_N"/>
</dbReference>
<evidence type="ECO:0000259" key="1">
    <source>
        <dbReference type="Pfam" id="PF26110"/>
    </source>
</evidence>
<dbReference type="EMBL" id="RAYI01000006">
    <property type="protein sequence ID" value="RLT74529.1"/>
    <property type="molecule type" value="Genomic_DNA"/>
</dbReference>
<gene>
    <name evidence="2" type="ORF">D7V78_03905</name>
</gene>
<dbReference type="OrthoDB" id="2680312at2"/>
<feature type="domain" description="GAPS4b N-terminal" evidence="1">
    <location>
        <begin position="18"/>
        <end position="78"/>
    </location>
</feature>
<dbReference type="Pfam" id="PF26110">
    <property type="entry name" value="GAPS4b_N"/>
    <property type="match status" value="1"/>
</dbReference>
<name>A0A3L7ZS28_PARDI</name>